<dbReference type="PANTHER" id="PTHR36529">
    <property type="entry name" value="SLL1095 PROTEIN"/>
    <property type="match status" value="1"/>
</dbReference>
<dbReference type="EMBL" id="LIUF01000004">
    <property type="protein sequence ID" value="KOX92403.1"/>
    <property type="molecule type" value="Genomic_DNA"/>
</dbReference>
<protein>
    <recommendedName>
        <fullName evidence="4">DUF2064 domain-containing protein</fullName>
    </recommendedName>
</protein>
<dbReference type="PATRIC" id="fig|1705562.3.peg.3312"/>
<reference evidence="2" key="2">
    <citation type="submission" date="2019-12" db="EMBL/GenBank/DDBJ databases">
        <title>The whole-genome sequencing of Haloarcula japonica strain pws8.</title>
        <authorList>
            <person name="Verma D.K."/>
            <person name="Gopal K."/>
            <person name="Prasad E.S."/>
        </authorList>
    </citation>
    <scope>NUCLEOTIDE SEQUENCE</scope>
    <source>
        <strain evidence="2">Pws8</strain>
    </source>
</reference>
<sequence>MTTVTVLADPPVEGFVLQDLAGGIVDDAEAAELYEAMLLDVCRAVEISGAELLVNYRPSEQVPDGVDPEAAVREPVTEALESPSNARFEVQVGSTFAGRVGNTVTHLLTREDVATVAAVEPTAVLLTRQLIDSAAMKLRSSGVVLGPASSGRVYYAGFGEPIDFEDSYATPAIETIGERAADAGLDVDFLPSAPTLETQTDLKTIVPLLRARNRAGRVVPQRTMAFLDDLGIRVVDDDGEPSVVRETDRP</sequence>
<proteinExistence type="predicted"/>
<name>A0A0N0U905_9EURY</name>
<dbReference type="OrthoDB" id="168607at2157"/>
<dbReference type="RefSeq" id="WP_053968608.1">
    <property type="nucleotide sequence ID" value="NZ_LIUF01000004.1"/>
</dbReference>
<comment type="caution">
    <text evidence="1">The sequence shown here is derived from an EMBL/GenBank/DDBJ whole genome shotgun (WGS) entry which is preliminary data.</text>
</comment>
<organism evidence="1 3">
    <name type="scientific">Haloarcula rubripromontorii</name>
    <dbReference type="NCBI Taxonomy" id="1705562"/>
    <lineage>
        <taxon>Archaea</taxon>
        <taxon>Methanobacteriati</taxon>
        <taxon>Methanobacteriota</taxon>
        <taxon>Stenosarchaea group</taxon>
        <taxon>Halobacteria</taxon>
        <taxon>Halobacteriales</taxon>
        <taxon>Haloarculaceae</taxon>
        <taxon>Haloarcula</taxon>
    </lineage>
</organism>
<dbReference type="InterPro" id="IPR018641">
    <property type="entry name" value="Trfase_1_rSAM/seldom-assoc"/>
</dbReference>
<dbReference type="AlphaFoldDB" id="A0A0N0U905"/>
<evidence type="ECO:0000313" key="1">
    <source>
        <dbReference type="EMBL" id="KOX92403.1"/>
    </source>
</evidence>
<dbReference type="Gene3D" id="3.90.550.10">
    <property type="entry name" value="Spore Coat Polysaccharide Biosynthesis Protein SpsA, Chain A"/>
    <property type="match status" value="1"/>
</dbReference>
<evidence type="ECO:0008006" key="4">
    <source>
        <dbReference type="Google" id="ProtNLM"/>
    </source>
</evidence>
<evidence type="ECO:0000313" key="3">
    <source>
        <dbReference type="Proteomes" id="UP000037729"/>
    </source>
</evidence>
<keyword evidence="3" id="KW-1185">Reference proteome</keyword>
<dbReference type="PANTHER" id="PTHR36529:SF1">
    <property type="entry name" value="GLYCOSYLTRANSFERASE"/>
    <property type="match status" value="1"/>
</dbReference>
<evidence type="ECO:0000313" key="2">
    <source>
        <dbReference type="EMBL" id="NLV07210.1"/>
    </source>
</evidence>
<reference evidence="1 3" key="1">
    <citation type="submission" date="2015-08" db="EMBL/GenBank/DDBJ databases">
        <title>Genomes of Isolates from Cabo Rojo, PR.</title>
        <authorList>
            <person name="Sanchez-Nieves R.L."/>
            <person name="Montalvo-Rodriguez R."/>
        </authorList>
    </citation>
    <scope>NUCLEOTIDE SEQUENCE [LARGE SCALE GENOMIC DNA]</scope>
    <source>
        <strain evidence="1 3">SL3</strain>
    </source>
</reference>
<dbReference type="EMBL" id="WOWB01000001">
    <property type="protein sequence ID" value="NLV07210.1"/>
    <property type="molecule type" value="Genomic_DNA"/>
</dbReference>
<dbReference type="InterPro" id="IPR029044">
    <property type="entry name" value="Nucleotide-diphossugar_trans"/>
</dbReference>
<dbReference type="Proteomes" id="UP000610611">
    <property type="component" value="Unassembled WGS sequence"/>
</dbReference>
<accession>A0A0N0U905</accession>
<dbReference type="Proteomes" id="UP000037729">
    <property type="component" value="Unassembled WGS sequence"/>
</dbReference>
<gene>
    <name evidence="1" type="ORF">AMS69_13600</name>
    <name evidence="2" type="ORF">GOC83_13820</name>
</gene>